<accession>A0A5N6PL43</accession>
<keyword evidence="2" id="KW-1185">Reference proteome</keyword>
<reference evidence="1 2" key="1">
    <citation type="submission" date="2019-05" db="EMBL/GenBank/DDBJ databases">
        <title>Mikania micrantha, genome provides insights into the molecular mechanism of rapid growth.</title>
        <authorList>
            <person name="Liu B."/>
        </authorList>
    </citation>
    <scope>NUCLEOTIDE SEQUENCE [LARGE SCALE GENOMIC DNA]</scope>
    <source>
        <strain evidence="1">NLD-2019</strain>
        <tissue evidence="1">Leaf</tissue>
    </source>
</reference>
<gene>
    <name evidence="1" type="ORF">E3N88_09382</name>
</gene>
<proteinExistence type="predicted"/>
<sequence length="194" mass="21714">MYPRFLQHIFNSELGSAVSLTGHTYKVPLVTSKVFVQLKKKSNQFSGNFTPLLPSKELPAPEGDSSVVPTDAEPTLPFLFLTPSKLPTNAAKPLNSSLQLFRPLLLNRLRKSSKILPELSFVFCFIPKLNQYIINEDNDKLIPIRLAHSVHEVHGNHGCIPLSEKALSKHEMPILHSECCLLSYLRLALTPDFS</sequence>
<dbReference type="EMBL" id="SZYD01000004">
    <property type="protein sequence ID" value="KAD6454676.1"/>
    <property type="molecule type" value="Genomic_DNA"/>
</dbReference>
<comment type="caution">
    <text evidence="1">The sequence shown here is derived from an EMBL/GenBank/DDBJ whole genome shotgun (WGS) entry which is preliminary data.</text>
</comment>
<evidence type="ECO:0000313" key="2">
    <source>
        <dbReference type="Proteomes" id="UP000326396"/>
    </source>
</evidence>
<dbReference type="OrthoDB" id="1749170at2759"/>
<protein>
    <submittedName>
        <fullName evidence="1">Uncharacterized protein</fullName>
    </submittedName>
</protein>
<dbReference type="AlphaFoldDB" id="A0A5N6PL43"/>
<evidence type="ECO:0000313" key="1">
    <source>
        <dbReference type="EMBL" id="KAD6454676.1"/>
    </source>
</evidence>
<name>A0A5N6PL43_9ASTR</name>
<organism evidence="1 2">
    <name type="scientific">Mikania micrantha</name>
    <name type="common">bitter vine</name>
    <dbReference type="NCBI Taxonomy" id="192012"/>
    <lineage>
        <taxon>Eukaryota</taxon>
        <taxon>Viridiplantae</taxon>
        <taxon>Streptophyta</taxon>
        <taxon>Embryophyta</taxon>
        <taxon>Tracheophyta</taxon>
        <taxon>Spermatophyta</taxon>
        <taxon>Magnoliopsida</taxon>
        <taxon>eudicotyledons</taxon>
        <taxon>Gunneridae</taxon>
        <taxon>Pentapetalae</taxon>
        <taxon>asterids</taxon>
        <taxon>campanulids</taxon>
        <taxon>Asterales</taxon>
        <taxon>Asteraceae</taxon>
        <taxon>Asteroideae</taxon>
        <taxon>Heliantheae alliance</taxon>
        <taxon>Eupatorieae</taxon>
        <taxon>Mikania</taxon>
    </lineage>
</organism>
<dbReference type="Proteomes" id="UP000326396">
    <property type="component" value="Linkage Group LG12"/>
</dbReference>